<keyword evidence="2" id="KW-1185">Reference proteome</keyword>
<evidence type="ECO:0000313" key="1">
    <source>
        <dbReference type="EMBL" id="QBD75632.1"/>
    </source>
</evidence>
<proteinExistence type="predicted"/>
<sequence>MKKQTKQQAILHQLRSLADQPREQAHYALEVLERERGQQVASAALAVLTDIPLPAGRPLLRQLYEHYAEAGVKRDAGGALRIALIGALLPIVEPQDQALAERAISTYEFMPPNREECTSGLRTAGLVLLSNLNHVLASFHCTRLLFDEYTSCMSGEPAVSAVRLLASLESNLLYQGHLLPLYSYLFQRKCHPEVEGECLRQLAKAPEEIVENILSHYTTRISVGTGALVPRHVGKDDVVLLGLFDLLLAHSKGSSLSFIEEFLHETRRYNIYHYVLTMIIANHSSQAWELLLKVAQDEQEPEKIQLLLAALTLVQHDPAIEKLMHQLRQKAV</sequence>
<organism evidence="1 2">
    <name type="scientific">Ktedonosporobacter rubrisoli</name>
    <dbReference type="NCBI Taxonomy" id="2509675"/>
    <lineage>
        <taxon>Bacteria</taxon>
        <taxon>Bacillati</taxon>
        <taxon>Chloroflexota</taxon>
        <taxon>Ktedonobacteria</taxon>
        <taxon>Ktedonobacterales</taxon>
        <taxon>Ktedonosporobacteraceae</taxon>
        <taxon>Ktedonosporobacter</taxon>
    </lineage>
</organism>
<accession>A0A4P6JKX9</accession>
<dbReference type="KEGG" id="kbs:EPA93_06280"/>
<dbReference type="RefSeq" id="WP_129886230.1">
    <property type="nucleotide sequence ID" value="NZ_CP035758.1"/>
</dbReference>
<dbReference type="EMBL" id="CP035758">
    <property type="protein sequence ID" value="QBD75632.1"/>
    <property type="molecule type" value="Genomic_DNA"/>
</dbReference>
<evidence type="ECO:0000313" key="2">
    <source>
        <dbReference type="Proteomes" id="UP000290365"/>
    </source>
</evidence>
<dbReference type="AlphaFoldDB" id="A0A4P6JKX9"/>
<reference evidence="1 2" key="1">
    <citation type="submission" date="2019-01" db="EMBL/GenBank/DDBJ databases">
        <title>Ktedonosporobacter rubrisoli SCAWS-G2.</title>
        <authorList>
            <person name="Huang Y."/>
            <person name="Yan B."/>
        </authorList>
    </citation>
    <scope>NUCLEOTIDE SEQUENCE [LARGE SCALE GENOMIC DNA]</scope>
    <source>
        <strain evidence="1 2">SCAWS-G2</strain>
    </source>
</reference>
<gene>
    <name evidence="1" type="ORF">EPA93_06280</name>
</gene>
<dbReference type="OrthoDB" id="9877175at2"/>
<protein>
    <recommendedName>
        <fullName evidence="3">HEAT repeat domain-containing protein</fullName>
    </recommendedName>
</protein>
<name>A0A4P6JKX9_KTERU</name>
<evidence type="ECO:0008006" key="3">
    <source>
        <dbReference type="Google" id="ProtNLM"/>
    </source>
</evidence>
<dbReference type="Proteomes" id="UP000290365">
    <property type="component" value="Chromosome"/>
</dbReference>